<proteinExistence type="predicted"/>
<evidence type="ECO:0000313" key="2">
    <source>
        <dbReference type="Proteomes" id="UP000275356"/>
    </source>
</evidence>
<reference evidence="1 2" key="1">
    <citation type="submission" date="2018-11" db="EMBL/GenBank/DDBJ databases">
        <title>Sequencing the genomes of 1000 actinobacteria strains.</title>
        <authorList>
            <person name="Klenk H.-P."/>
        </authorList>
    </citation>
    <scope>NUCLEOTIDE SEQUENCE [LARGE SCALE GENOMIC DNA]</scope>
    <source>
        <strain evidence="1 2">DSM 13521</strain>
    </source>
</reference>
<organism evidence="1 2">
    <name type="scientific">Salana multivorans</name>
    <dbReference type="NCBI Taxonomy" id="120377"/>
    <lineage>
        <taxon>Bacteria</taxon>
        <taxon>Bacillati</taxon>
        <taxon>Actinomycetota</taxon>
        <taxon>Actinomycetes</taxon>
        <taxon>Micrococcales</taxon>
        <taxon>Beutenbergiaceae</taxon>
        <taxon>Salana</taxon>
    </lineage>
</organism>
<protein>
    <submittedName>
        <fullName evidence="1">Uncharacterized protein</fullName>
    </submittedName>
</protein>
<dbReference type="AlphaFoldDB" id="A0A3N2DA52"/>
<keyword evidence="2" id="KW-1185">Reference proteome</keyword>
<evidence type="ECO:0000313" key="1">
    <source>
        <dbReference type="EMBL" id="ROR96344.1"/>
    </source>
</evidence>
<accession>A0A3N2DA52</accession>
<dbReference type="EMBL" id="RKHQ01000001">
    <property type="protein sequence ID" value="ROR96344.1"/>
    <property type="molecule type" value="Genomic_DNA"/>
</dbReference>
<gene>
    <name evidence="1" type="ORF">EDD28_0927</name>
</gene>
<dbReference type="Proteomes" id="UP000275356">
    <property type="component" value="Unassembled WGS sequence"/>
</dbReference>
<comment type="caution">
    <text evidence="1">The sequence shown here is derived from an EMBL/GenBank/DDBJ whole genome shotgun (WGS) entry which is preliminary data.</text>
</comment>
<sequence>MASSVAIIAPSSSGGSIQLNHSRASESAIQVSLPAEAQVKDAVVSESGSVVYLADSPTSPDVVVEPLADGAVRVQTVIGSPGAVHRFTYEFGGDVKAVDGERGIALVRTSGGVDEVVGEVAAPWAVAADGQTVETFYVVDGGNLVQVVVPSPDTVYPVVADPTVSLGWGVYVTFTKSESKTIANSWFADKAKYSSIICAAIPHAVAAAACAVISYDSAVSVHNAFKQARDKKQCTELRYIPLPPSNLQLVGWKPVSC</sequence>
<name>A0A3N2DA52_9MICO</name>